<protein>
    <submittedName>
        <fullName evidence="1">Uncharacterized protein</fullName>
    </submittedName>
</protein>
<reference evidence="2" key="1">
    <citation type="submission" date="2007-11" db="EMBL/GenBank/DDBJ databases">
        <authorList>
            <consortium name="The Broad Institute Genome Sequencing Platform"/>
            <person name="Volkman S.K."/>
            <person name="Daily J.P."/>
            <person name="Sarr O."/>
            <person name="Ndiaye D."/>
            <person name="Ndir O."/>
            <person name="Mboup S."/>
            <person name="Lukens A."/>
            <person name="Stange-Thomann N."/>
            <person name="Mauceli E."/>
            <person name="Gnerre S."/>
            <person name="Jaffe D."/>
            <person name="Zainoun J."/>
            <person name="Wiegand R.C."/>
            <person name="Birren B."/>
            <person name="Galagan J."/>
            <person name="Lander E."/>
            <person name="Wirth D.F."/>
        </authorList>
    </citation>
    <scope>NUCLEOTIDE SEQUENCE [LARGE SCALE GENOMIC DNA]</scope>
    <source>
        <strain evidence="2">7G8</strain>
    </source>
</reference>
<dbReference type="EMBL" id="KE123597">
    <property type="protein sequence ID" value="EUR75262.1"/>
    <property type="molecule type" value="Genomic_DNA"/>
</dbReference>
<organism evidence="1 2">
    <name type="scientific">Plasmodium falciparum (isolate 7G8)</name>
    <dbReference type="NCBI Taxonomy" id="57266"/>
    <lineage>
        <taxon>Eukaryota</taxon>
        <taxon>Sar</taxon>
        <taxon>Alveolata</taxon>
        <taxon>Apicomplexa</taxon>
        <taxon>Aconoidasida</taxon>
        <taxon>Haemosporida</taxon>
        <taxon>Plasmodiidae</taxon>
        <taxon>Plasmodium</taxon>
        <taxon>Plasmodium (Laverania)</taxon>
    </lineage>
</organism>
<reference evidence="1 2" key="2">
    <citation type="submission" date="2013-02" db="EMBL/GenBank/DDBJ databases">
        <title>The Genome Sequence of Plasmodium falciparum 7G8.</title>
        <authorList>
            <consortium name="The Broad Institute Genome Sequencing Platform"/>
            <consortium name="The Broad Institute Genome Sequencing Center for Infectious Disease"/>
            <person name="Neafsey D."/>
            <person name="Cheeseman I."/>
            <person name="Volkman S."/>
            <person name="Adams J."/>
            <person name="Walker B."/>
            <person name="Young S.K."/>
            <person name="Zeng Q."/>
            <person name="Gargeya S."/>
            <person name="Fitzgerald M."/>
            <person name="Haas B."/>
            <person name="Abouelleil A."/>
            <person name="Alvarado L."/>
            <person name="Arachchi H.M."/>
            <person name="Berlin A.M."/>
            <person name="Chapman S.B."/>
            <person name="Dewar J."/>
            <person name="Goldberg J."/>
            <person name="Griggs A."/>
            <person name="Gujja S."/>
            <person name="Hansen M."/>
            <person name="Howarth C."/>
            <person name="Imamovic A."/>
            <person name="Larimer J."/>
            <person name="McCowan C."/>
            <person name="Murphy C."/>
            <person name="Neiman D."/>
            <person name="Pearson M."/>
            <person name="Priest M."/>
            <person name="Roberts A."/>
            <person name="Saif S."/>
            <person name="Shea T."/>
            <person name="Sisk P."/>
            <person name="Sykes S."/>
            <person name="Wortman J."/>
            <person name="Nusbaum C."/>
            <person name="Birren B."/>
        </authorList>
    </citation>
    <scope>NUCLEOTIDE SEQUENCE [LARGE SCALE GENOMIC DNA]</scope>
    <source>
        <strain evidence="1 2">7G8</strain>
    </source>
</reference>
<dbReference type="AlphaFoldDB" id="W7FBI9"/>
<accession>W7FBI9</accession>
<evidence type="ECO:0000313" key="1">
    <source>
        <dbReference type="EMBL" id="EUR75262.1"/>
    </source>
</evidence>
<name>W7FBI9_PLAF8</name>
<evidence type="ECO:0000313" key="2">
    <source>
        <dbReference type="Proteomes" id="UP000030688"/>
    </source>
</evidence>
<gene>
    <name evidence="1" type="ORF">PFBG_01385</name>
</gene>
<sequence>MENKEENYKNYMEEIKKVSNIIQAKSIDCFESNSTIDENKIMNVNDICNIYMVDKTCERNNIYRKDIDKEYLHEENQKKKDKEKNLCVQKKGDIIESSISNTNDIIKCNNNSNEYNHNIGKDKKLEKFKSFIIEDSNSSCQQNGGR</sequence>
<dbReference type="Proteomes" id="UP000030688">
    <property type="component" value="Unassembled WGS sequence"/>
</dbReference>
<proteinExistence type="predicted"/>